<evidence type="ECO:0000256" key="1">
    <source>
        <dbReference type="SAM" id="Phobius"/>
    </source>
</evidence>
<keyword evidence="1" id="KW-0472">Membrane</keyword>
<feature type="transmembrane region" description="Helical" evidence="1">
    <location>
        <begin position="234"/>
        <end position="255"/>
    </location>
</feature>
<dbReference type="InterPro" id="IPR008565">
    <property type="entry name" value="TtsA-like_GH18_dom"/>
</dbReference>
<keyword evidence="1" id="KW-0812">Transmembrane</keyword>
<evidence type="ECO:0000259" key="3">
    <source>
        <dbReference type="Pfam" id="PF09374"/>
    </source>
</evidence>
<keyword evidence="1" id="KW-1133">Transmembrane helix</keyword>
<dbReference type="Gene3D" id="1.20.141.10">
    <property type="entry name" value="Chitosanase, subunit A, domain 1"/>
    <property type="match status" value="1"/>
</dbReference>
<evidence type="ECO:0000313" key="5">
    <source>
        <dbReference type="Proteomes" id="UP001549119"/>
    </source>
</evidence>
<sequence length="378" mass="39703">MKTDFELALAKVLVFEGGKVDDPKDPGGRTAYGVTQHVYDGWRLSHGLPLCDVFAIAPAERSAIYDTQYWDKVRGDDLPSGIDFVLFDGSVHSGPVQSIKWVQRALGTVRVDGVMGAATVAAIRAYPDQEQLIVDTLARRKAFLAALKRFRRYGRGWYSRVDQLQKLAIEHVAGAYANQPTYFAGMDVRAHISDAKSAPSPAVADAVTGGGVFATLVDQVTTALNPLANTLPSVGTFVGVVTAVGGLAAAGGFAYRWWATRKAKQLADALDAHPAAFVAPATIPAADEPQATIVEVPAGLKIQPAAVEPAAEVAPQVAETVLATEAAPVADAPEPDPVAPAPEPLKLDPSDPFAFHDELPSAPSHLVALPAALAGVHS</sequence>
<dbReference type="SUPFAM" id="SSF53955">
    <property type="entry name" value="Lysozyme-like"/>
    <property type="match status" value="1"/>
</dbReference>
<accession>A0ABV2NL70</accession>
<dbReference type="Proteomes" id="UP001549119">
    <property type="component" value="Unassembled WGS sequence"/>
</dbReference>
<dbReference type="EMBL" id="JBEPNW010000002">
    <property type="protein sequence ID" value="MET3867257.1"/>
    <property type="molecule type" value="Genomic_DNA"/>
</dbReference>
<gene>
    <name evidence="4" type="ORF">ABIC20_004566</name>
</gene>
<name>A0ABV2NL70_9HYPH</name>
<dbReference type="Pfam" id="PF09374">
    <property type="entry name" value="PG_binding_3"/>
    <property type="match status" value="1"/>
</dbReference>
<feature type="domain" description="TtsA-like Glycoside hydrolase family 108" evidence="2">
    <location>
        <begin position="10"/>
        <end position="94"/>
    </location>
</feature>
<dbReference type="InterPro" id="IPR023346">
    <property type="entry name" value="Lysozyme-like_dom_sf"/>
</dbReference>
<protein>
    <submittedName>
        <fullName evidence="4">Lysozyme family protein</fullName>
    </submittedName>
</protein>
<evidence type="ECO:0000259" key="2">
    <source>
        <dbReference type="Pfam" id="PF05838"/>
    </source>
</evidence>
<dbReference type="CDD" id="cd13926">
    <property type="entry name" value="N-acetylmuramidase_GH108"/>
    <property type="match status" value="1"/>
</dbReference>
<dbReference type="Pfam" id="PF05838">
    <property type="entry name" value="Glyco_hydro_108"/>
    <property type="match status" value="1"/>
</dbReference>
<organism evidence="4 5">
    <name type="scientific">Methylobacterium radiotolerans</name>
    <dbReference type="NCBI Taxonomy" id="31998"/>
    <lineage>
        <taxon>Bacteria</taxon>
        <taxon>Pseudomonadati</taxon>
        <taxon>Pseudomonadota</taxon>
        <taxon>Alphaproteobacteria</taxon>
        <taxon>Hyphomicrobiales</taxon>
        <taxon>Methylobacteriaceae</taxon>
        <taxon>Methylobacterium</taxon>
    </lineage>
</organism>
<evidence type="ECO:0000313" key="4">
    <source>
        <dbReference type="EMBL" id="MET3867257.1"/>
    </source>
</evidence>
<dbReference type="InterPro" id="IPR018537">
    <property type="entry name" value="Peptidoglycan-bd_3"/>
</dbReference>
<proteinExistence type="predicted"/>
<dbReference type="RefSeq" id="WP_063110571.1">
    <property type="nucleotide sequence ID" value="NZ_JBEPNV010000001.1"/>
</dbReference>
<reference evidence="4 5" key="1">
    <citation type="submission" date="2024-06" db="EMBL/GenBank/DDBJ databases">
        <title>Genomics of switchgrass bacterial isolates.</title>
        <authorList>
            <person name="Shade A."/>
        </authorList>
    </citation>
    <scope>NUCLEOTIDE SEQUENCE [LARGE SCALE GENOMIC DNA]</scope>
    <source>
        <strain evidence="4 5">PvP084</strain>
    </source>
</reference>
<keyword evidence="5" id="KW-1185">Reference proteome</keyword>
<comment type="caution">
    <text evidence="4">The sequence shown here is derived from an EMBL/GenBank/DDBJ whole genome shotgun (WGS) entry which is preliminary data.</text>
</comment>
<feature type="domain" description="Peptidoglycan binding" evidence="3">
    <location>
        <begin position="98"/>
        <end position="160"/>
    </location>
</feature>